<feature type="region of interest" description="Disordered" evidence="1">
    <location>
        <begin position="149"/>
        <end position="168"/>
    </location>
</feature>
<gene>
    <name evidence="2" type="ORF">SAMN05421867_101176</name>
</gene>
<evidence type="ECO:0000313" key="3">
    <source>
        <dbReference type="Proteomes" id="UP000199012"/>
    </source>
</evidence>
<reference evidence="3" key="1">
    <citation type="submission" date="2016-10" db="EMBL/GenBank/DDBJ databases">
        <authorList>
            <person name="Varghese N."/>
            <person name="Submissions S."/>
        </authorList>
    </citation>
    <scope>NUCLEOTIDE SEQUENCE [LARGE SCALE GENOMIC DNA]</scope>
    <source>
        <strain evidence="3">CGMCC 4.6945</strain>
    </source>
</reference>
<sequence>MHLVVVPGAQQDSVLDVRLAVVAGPPADVVDLAPAGGDLAPGETARLVPHDDAAPLTPGEEALLAAQLGGLPVRPDHQRREVDVAQDPTHQARRQDVPVVVDDGGQPGQDRPEHVDVGQVLGARHGRTDDAPRVLAVAGLVASAQPVDHRGVGGEVGQQGQVRTHRGTRGAAPLLRQRRPRERLQRVGHRLPAGAVRARDLPGQLQRPSQRGARAGVQAPLDLGTHVGVDQVQVPGPVPGLVPGLHGGRVDLGGLLQQLPPEPGRVDLPGQVRQLRLPLDRGQHGLDLLRRRSQDPGQRIQVRLGPHPRGHRRPEHRRGLHRTGLPLLPRGLRQPDPVPPGDPLRRRPVPDSLRRQLRVGRDPHRPRRRRRPRHRLEQRQHVLALRPRQRLRMPGPCPHIAESGPRVPEGGQQLLVHAQHLPRQQQ</sequence>
<dbReference type="Proteomes" id="UP000199012">
    <property type="component" value="Unassembled WGS sequence"/>
</dbReference>
<dbReference type="EMBL" id="FOKA01000001">
    <property type="protein sequence ID" value="SFA71567.1"/>
    <property type="molecule type" value="Genomic_DNA"/>
</dbReference>
<feature type="compositionally biased region" description="Basic and acidic residues" evidence="1">
    <location>
        <begin position="343"/>
        <end position="363"/>
    </location>
</feature>
<feature type="compositionally biased region" description="Basic residues" evidence="1">
    <location>
        <begin position="306"/>
        <end position="321"/>
    </location>
</feature>
<organism evidence="2 3">
    <name type="scientific">Cellulomonas marina</name>
    <dbReference type="NCBI Taxonomy" id="988821"/>
    <lineage>
        <taxon>Bacteria</taxon>
        <taxon>Bacillati</taxon>
        <taxon>Actinomycetota</taxon>
        <taxon>Actinomycetes</taxon>
        <taxon>Micrococcales</taxon>
        <taxon>Cellulomonadaceae</taxon>
        <taxon>Cellulomonas</taxon>
    </lineage>
</organism>
<keyword evidence="3" id="KW-1185">Reference proteome</keyword>
<feature type="region of interest" description="Disordered" evidence="1">
    <location>
        <begin position="391"/>
        <end position="426"/>
    </location>
</feature>
<feature type="compositionally biased region" description="Basic and acidic residues" evidence="1">
    <location>
        <begin position="284"/>
        <end position="294"/>
    </location>
</feature>
<feature type="region of interest" description="Disordered" evidence="1">
    <location>
        <begin position="284"/>
        <end position="378"/>
    </location>
</feature>
<evidence type="ECO:0000256" key="1">
    <source>
        <dbReference type="SAM" id="MobiDB-lite"/>
    </source>
</evidence>
<name>A0A1I0V692_9CELL</name>
<feature type="compositionally biased region" description="Basic residues" evidence="1">
    <location>
        <begin position="364"/>
        <end position="374"/>
    </location>
</feature>
<accession>A0A1I0V692</accession>
<proteinExistence type="predicted"/>
<dbReference type="AlphaFoldDB" id="A0A1I0V692"/>
<evidence type="ECO:0000313" key="2">
    <source>
        <dbReference type="EMBL" id="SFA71567.1"/>
    </source>
</evidence>
<feature type="compositionally biased region" description="Low complexity" evidence="1">
    <location>
        <begin position="322"/>
        <end position="332"/>
    </location>
</feature>
<protein>
    <submittedName>
        <fullName evidence="2">Uncharacterized protein</fullName>
    </submittedName>
</protein>